<proteinExistence type="predicted"/>
<dbReference type="Pfam" id="PF01391">
    <property type="entry name" value="Collagen"/>
    <property type="match status" value="1"/>
</dbReference>
<gene>
    <name evidence="3" type="ORF">CSEC_1478</name>
</gene>
<evidence type="ECO:0000313" key="4">
    <source>
        <dbReference type="Proteomes" id="UP000031552"/>
    </source>
</evidence>
<feature type="chain" id="PRO_5001853766" description="Secreted protein" evidence="2">
    <location>
        <begin position="21"/>
        <end position="172"/>
    </location>
</feature>
<organism evidence="3 4">
    <name type="scientific">Candidatus Criblamydia sequanensis CRIB-18</name>
    <dbReference type="NCBI Taxonomy" id="1437425"/>
    <lineage>
        <taxon>Bacteria</taxon>
        <taxon>Pseudomonadati</taxon>
        <taxon>Chlamydiota</taxon>
        <taxon>Chlamydiia</taxon>
        <taxon>Parachlamydiales</taxon>
        <taxon>Candidatus Criblamydiaceae</taxon>
        <taxon>Candidatus Criblamydia</taxon>
    </lineage>
</organism>
<protein>
    <recommendedName>
        <fullName evidence="5">Secreted protein</fullName>
    </recommendedName>
</protein>
<feature type="region of interest" description="Disordered" evidence="1">
    <location>
        <begin position="30"/>
        <end position="69"/>
    </location>
</feature>
<dbReference type="InterPro" id="IPR008160">
    <property type="entry name" value="Collagen"/>
</dbReference>
<keyword evidence="2" id="KW-0732">Signal</keyword>
<sequence length="172" mass="17532">MKKFLFIAQFFLLASVMLMDAPLEARKCCPGPSGPPGLPGDPGEPGPDGAPGAEGPEGPVGPPGTPGDLGINTQCLTNVSAGIVALPSAGSTGDYSWTATANTLTLTLNPPFTQNATIIAIPEDPNALSDVININRGLTTIDLNVIDSNTGDPDTAGFINFVIMECVESPTP</sequence>
<keyword evidence="4" id="KW-1185">Reference proteome</keyword>
<accession>A0A090CZA2</accession>
<dbReference type="eggNOG" id="ENOG502ZPHS">
    <property type="taxonomic scope" value="Bacteria"/>
</dbReference>
<dbReference type="AlphaFoldDB" id="A0A090CZA2"/>
<dbReference type="RefSeq" id="WP_053331888.1">
    <property type="nucleotide sequence ID" value="NZ_CCEJ010000007.1"/>
</dbReference>
<feature type="signal peptide" evidence="2">
    <location>
        <begin position="1"/>
        <end position="20"/>
    </location>
</feature>
<reference evidence="3" key="2">
    <citation type="submission" date="2014-09" db="EMBL/GenBank/DDBJ databases">
        <title>Criblamydia sequanensis harbors a mega-plasmid encoding arsenite resistance.</title>
        <authorList>
            <person name="Bertelli C."/>
            <person name="Goesmann A."/>
            <person name="Greub G."/>
        </authorList>
    </citation>
    <scope>NUCLEOTIDE SEQUENCE [LARGE SCALE GENOMIC DNA]</scope>
    <source>
        <strain evidence="3">CRIB-18</strain>
    </source>
</reference>
<dbReference type="EMBL" id="CCEJ010000007">
    <property type="protein sequence ID" value="CDR34292.1"/>
    <property type="molecule type" value="Genomic_DNA"/>
</dbReference>
<feature type="compositionally biased region" description="Pro residues" evidence="1">
    <location>
        <begin position="32"/>
        <end position="45"/>
    </location>
</feature>
<comment type="caution">
    <text evidence="3">The sequence shown here is derived from an EMBL/GenBank/DDBJ whole genome shotgun (WGS) entry which is preliminary data.</text>
</comment>
<dbReference type="Proteomes" id="UP000031552">
    <property type="component" value="Unassembled WGS sequence"/>
</dbReference>
<evidence type="ECO:0008006" key="5">
    <source>
        <dbReference type="Google" id="ProtNLM"/>
    </source>
</evidence>
<evidence type="ECO:0000256" key="1">
    <source>
        <dbReference type="SAM" id="MobiDB-lite"/>
    </source>
</evidence>
<evidence type="ECO:0000256" key="2">
    <source>
        <dbReference type="SAM" id="SignalP"/>
    </source>
</evidence>
<evidence type="ECO:0000313" key="3">
    <source>
        <dbReference type="EMBL" id="CDR34292.1"/>
    </source>
</evidence>
<name>A0A090CZA2_9BACT</name>
<dbReference type="STRING" id="1437425.CSEC_1478"/>
<reference evidence="3" key="1">
    <citation type="submission" date="2013-12" db="EMBL/GenBank/DDBJ databases">
        <authorList>
            <person name="Linke B."/>
        </authorList>
    </citation>
    <scope>NUCLEOTIDE SEQUENCE [LARGE SCALE GENOMIC DNA]</scope>
    <source>
        <strain evidence="3">CRIB-18</strain>
    </source>
</reference>